<organism evidence="1 2">
    <name type="scientific">Pseudescherichia vulneris NBRC 102420</name>
    <dbReference type="NCBI Taxonomy" id="1115515"/>
    <lineage>
        <taxon>Bacteria</taxon>
        <taxon>Pseudomonadati</taxon>
        <taxon>Pseudomonadota</taxon>
        <taxon>Gammaproteobacteria</taxon>
        <taxon>Enterobacterales</taxon>
        <taxon>Enterobacteriaceae</taxon>
        <taxon>Pseudescherichia</taxon>
    </lineage>
</organism>
<evidence type="ECO:0000313" key="1">
    <source>
        <dbReference type="EMBL" id="GAL60388.1"/>
    </source>
</evidence>
<dbReference type="Proteomes" id="UP000029462">
    <property type="component" value="Unassembled WGS sequence"/>
</dbReference>
<sequence>MTKFSLIPNPTFSATASIPRAGAEDGKLTFTFRHKTLEELRAMDERLQKAAEGKKAIVEPQADYLMEIVEGWALPDEFTRDNVIVLLQNYPRAFDSIGLAYTKELMGMREKN</sequence>
<gene>
    <name evidence="1" type="ORF">EV102420_37_00270</name>
</gene>
<evidence type="ECO:0008006" key="3">
    <source>
        <dbReference type="Google" id="ProtNLM"/>
    </source>
</evidence>
<dbReference type="STRING" id="1115515.EV102420_37_00270"/>
<dbReference type="AlphaFoldDB" id="A0A090V892"/>
<dbReference type="RefSeq" id="WP_042395761.1">
    <property type="nucleotide sequence ID" value="NZ_BBMZ01000037.1"/>
</dbReference>
<dbReference type="InterPro" id="IPR014859">
    <property type="entry name" value="Phage_TAC_4"/>
</dbReference>
<dbReference type="Pfam" id="PF08748">
    <property type="entry name" value="Phage_TAC_4"/>
    <property type="match status" value="1"/>
</dbReference>
<dbReference type="EMBL" id="BBMZ01000037">
    <property type="protein sequence ID" value="GAL60388.1"/>
    <property type="molecule type" value="Genomic_DNA"/>
</dbReference>
<proteinExistence type="predicted"/>
<name>A0A090V892_PSEVU</name>
<comment type="caution">
    <text evidence="1">The sequence shown here is derived from an EMBL/GenBank/DDBJ whole genome shotgun (WGS) entry which is preliminary data.</text>
</comment>
<protein>
    <recommendedName>
        <fullName evidence="3">Phage protein</fullName>
    </recommendedName>
</protein>
<reference evidence="1 2" key="1">
    <citation type="submission" date="2014-09" db="EMBL/GenBank/DDBJ databases">
        <title>Whole genome shotgun sequence of Escherichia vulneris NBRC 102420.</title>
        <authorList>
            <person name="Yoshida Y."/>
            <person name="Hosoyama A."/>
            <person name="Tsuchikane K."/>
            <person name="Ohji S."/>
            <person name="Ichikawa N."/>
            <person name="Kimura A."/>
            <person name="Yamazoe A."/>
            <person name="Ezaki T."/>
            <person name="Fujita N."/>
        </authorList>
    </citation>
    <scope>NUCLEOTIDE SEQUENCE [LARGE SCALE GENOMIC DNA]</scope>
    <source>
        <strain evidence="1 2">NBRC 102420</strain>
    </source>
</reference>
<accession>A0A090V892</accession>
<evidence type="ECO:0000313" key="2">
    <source>
        <dbReference type="Proteomes" id="UP000029462"/>
    </source>
</evidence>
<dbReference type="eggNOG" id="ENOG5032I0F">
    <property type="taxonomic scope" value="Bacteria"/>
</dbReference>
<keyword evidence="2" id="KW-1185">Reference proteome</keyword>
<dbReference type="OrthoDB" id="8612233at2"/>